<dbReference type="Pfam" id="PF00892">
    <property type="entry name" value="EamA"/>
    <property type="match status" value="2"/>
</dbReference>
<evidence type="ECO:0000256" key="4">
    <source>
        <dbReference type="ARBA" id="ARBA00022692"/>
    </source>
</evidence>
<feature type="transmembrane region" description="Helical" evidence="7">
    <location>
        <begin position="89"/>
        <end position="107"/>
    </location>
</feature>
<keyword evidence="4 7" id="KW-0812">Transmembrane</keyword>
<keyword evidence="6 7" id="KW-0472">Membrane</keyword>
<feature type="transmembrane region" description="Helical" evidence="7">
    <location>
        <begin position="144"/>
        <end position="163"/>
    </location>
</feature>
<feature type="transmembrane region" description="Helical" evidence="7">
    <location>
        <begin position="113"/>
        <end position="132"/>
    </location>
</feature>
<evidence type="ECO:0000256" key="6">
    <source>
        <dbReference type="ARBA" id="ARBA00023136"/>
    </source>
</evidence>
<evidence type="ECO:0000256" key="5">
    <source>
        <dbReference type="ARBA" id="ARBA00022989"/>
    </source>
</evidence>
<feature type="transmembrane region" description="Helical" evidence="7">
    <location>
        <begin position="61"/>
        <end position="82"/>
    </location>
</feature>
<dbReference type="SUPFAM" id="SSF103481">
    <property type="entry name" value="Multidrug resistance efflux transporter EmrE"/>
    <property type="match status" value="2"/>
</dbReference>
<evidence type="ECO:0000256" key="1">
    <source>
        <dbReference type="ARBA" id="ARBA00004651"/>
    </source>
</evidence>
<feature type="domain" description="EamA" evidence="8">
    <location>
        <begin position="3"/>
        <end position="105"/>
    </location>
</feature>
<accession>A0ABU1NNU8</accession>
<feature type="transmembrane region" description="Helical" evidence="7">
    <location>
        <begin position="233"/>
        <end position="252"/>
    </location>
</feature>
<keyword evidence="10" id="KW-1185">Reference proteome</keyword>
<comment type="subcellular location">
    <subcellularLocation>
        <location evidence="1">Cell membrane</location>
        <topology evidence="1">Multi-pass membrane protein</topology>
    </subcellularLocation>
</comment>
<organism evidence="9 10">
    <name type="scientific">Paenibacillus qinlingensis</name>
    <dbReference type="NCBI Taxonomy" id="1837343"/>
    <lineage>
        <taxon>Bacteria</taxon>
        <taxon>Bacillati</taxon>
        <taxon>Bacillota</taxon>
        <taxon>Bacilli</taxon>
        <taxon>Bacillales</taxon>
        <taxon>Paenibacillaceae</taxon>
        <taxon>Paenibacillus</taxon>
    </lineage>
</organism>
<evidence type="ECO:0000256" key="2">
    <source>
        <dbReference type="ARBA" id="ARBA00007362"/>
    </source>
</evidence>
<protein>
    <submittedName>
        <fullName evidence="9">Drug/metabolite transporter (DMT)-like permease</fullName>
    </submittedName>
</protein>
<keyword evidence="5 7" id="KW-1133">Transmembrane helix</keyword>
<evidence type="ECO:0000313" key="10">
    <source>
        <dbReference type="Proteomes" id="UP001267290"/>
    </source>
</evidence>
<feature type="domain" description="EamA" evidence="8">
    <location>
        <begin position="117"/>
        <end position="250"/>
    </location>
</feature>
<dbReference type="InterPro" id="IPR000620">
    <property type="entry name" value="EamA_dom"/>
</dbReference>
<comment type="caution">
    <text evidence="9">The sequence shown here is derived from an EMBL/GenBank/DDBJ whole genome shotgun (WGS) entry which is preliminary data.</text>
</comment>
<evidence type="ECO:0000313" key="9">
    <source>
        <dbReference type="EMBL" id="MDR6549135.1"/>
    </source>
</evidence>
<comment type="similarity">
    <text evidence="2">Belongs to the EamA transporter family.</text>
</comment>
<gene>
    <name evidence="9" type="ORF">J2736_000318</name>
</gene>
<feature type="transmembrane region" description="Helical" evidence="7">
    <location>
        <begin position="6"/>
        <end position="23"/>
    </location>
</feature>
<dbReference type="PANTHER" id="PTHR32322">
    <property type="entry name" value="INNER MEMBRANE TRANSPORTER"/>
    <property type="match status" value="1"/>
</dbReference>
<evidence type="ECO:0000256" key="7">
    <source>
        <dbReference type="SAM" id="Phobius"/>
    </source>
</evidence>
<evidence type="ECO:0000256" key="3">
    <source>
        <dbReference type="ARBA" id="ARBA00022475"/>
    </source>
</evidence>
<dbReference type="EMBL" id="JAVDSB010000001">
    <property type="protein sequence ID" value="MDR6549135.1"/>
    <property type="molecule type" value="Genomic_DNA"/>
</dbReference>
<dbReference type="PANTHER" id="PTHR32322:SF18">
    <property type="entry name" value="S-ADENOSYLMETHIONINE_S-ADENOSYLHOMOCYSTEINE TRANSPORTER"/>
    <property type="match status" value="1"/>
</dbReference>
<evidence type="ECO:0000259" key="8">
    <source>
        <dbReference type="Pfam" id="PF00892"/>
    </source>
</evidence>
<reference evidence="9 10" key="1">
    <citation type="submission" date="2023-07" db="EMBL/GenBank/DDBJ databases">
        <title>Sorghum-associated microbial communities from plants grown in Nebraska, USA.</title>
        <authorList>
            <person name="Schachtman D."/>
        </authorList>
    </citation>
    <scope>NUCLEOTIDE SEQUENCE [LARGE SCALE GENOMIC DNA]</scope>
    <source>
        <strain evidence="9 10">CC258</strain>
    </source>
</reference>
<feature type="transmembrane region" description="Helical" evidence="7">
    <location>
        <begin position="35"/>
        <end position="55"/>
    </location>
</feature>
<feature type="transmembrane region" description="Helical" evidence="7">
    <location>
        <begin position="208"/>
        <end position="227"/>
    </location>
</feature>
<name>A0ABU1NNU8_9BACL</name>
<sequence length="266" mass="28870">MLLAALRLTLSIIVLLIYGLFTRKLVRVSLKDWKQLVPLGITAVLIHHGTFFIGLKETDATTAALIIALVPMTTAILAAFFLKEPITVRIALGSILALFGVYLVIGFGKGIQLNREIGMIFISMVAFSVSIIQTKKIANRINPFVITVYSTAVGTSMLYPVVILVEPVIHASEQLWAWGLLLLSAVVIQAICSLIWAYQVKAVGASRAATYINLEPFIAMLVGFLLLGTSVNLAQMVGSVVLVVGVTLVTSHKRGKKVKRERDLVS</sequence>
<proteinExistence type="inferred from homology"/>
<keyword evidence="3" id="KW-1003">Cell membrane</keyword>
<dbReference type="InterPro" id="IPR037185">
    <property type="entry name" value="EmrE-like"/>
</dbReference>
<dbReference type="Proteomes" id="UP001267290">
    <property type="component" value="Unassembled WGS sequence"/>
</dbReference>
<dbReference type="InterPro" id="IPR050638">
    <property type="entry name" value="AA-Vitamin_Transporters"/>
</dbReference>
<feature type="transmembrane region" description="Helical" evidence="7">
    <location>
        <begin position="175"/>
        <end position="196"/>
    </location>
</feature>